<dbReference type="GO" id="GO:0016020">
    <property type="term" value="C:membrane"/>
    <property type="evidence" value="ECO:0007669"/>
    <property type="project" value="UniProtKB-SubCell"/>
</dbReference>
<dbReference type="EMBL" id="PDLK01000002">
    <property type="protein sequence ID" value="PHH03584.1"/>
    <property type="molecule type" value="Genomic_DNA"/>
</dbReference>
<keyword evidence="5 7" id="KW-1133">Transmembrane helix</keyword>
<evidence type="ECO:0000256" key="3">
    <source>
        <dbReference type="ARBA" id="ARBA00022475"/>
    </source>
</evidence>
<protein>
    <submittedName>
        <fullName evidence="10">MFS transporter</fullName>
    </submittedName>
</protein>
<dbReference type="InterPro" id="IPR011701">
    <property type="entry name" value="MFS"/>
</dbReference>
<dbReference type="CDD" id="cd17319">
    <property type="entry name" value="MFS_ExuT_GudP_like"/>
    <property type="match status" value="1"/>
</dbReference>
<feature type="transmembrane region" description="Helical" evidence="7">
    <location>
        <begin position="300"/>
        <end position="320"/>
    </location>
</feature>
<evidence type="ECO:0000313" key="12">
    <source>
        <dbReference type="Proteomes" id="UP001357437"/>
    </source>
</evidence>
<evidence type="ECO:0000256" key="1">
    <source>
        <dbReference type="ARBA" id="ARBA00004141"/>
    </source>
</evidence>
<dbReference type="RefSeq" id="WP_081921627.1">
    <property type="nucleotide sequence ID" value="NZ_CBCYJT010000006.1"/>
</dbReference>
<sequence length="452" mass="49987">MKHVEEFDSTLAGVGVMPEPDKSEISSLASGAIRKAKFRLMPLILLMYLLAFIDRSNIGMAALTMNQSLGLTPEHFGFAVGIFSFGYILFEIPSNVLLERYGARFWLARIMITWGIISMAMAFAQGVVTLSILRFLLGVAEAGLAPGIVFYLTTWFPKKELAKVFSIYYLGVPLAAIIANPISGYILDNFHNVGGLESWQWLFLIEGCPPVILSVIVFLYLTDKPSKASWLKPEERQAYQDLMEKDQHATLSVGHSGFREMIKDRRVWILGMAYFFTVIGLTGLGFWMPQFIKRFDYSDTVVGMLGTIPYIAGAVVMCWWSNHSDKTGERTWHFIIPSLVFSVGFVIAAISDSPVISMLGLTISTIGMLSCVPTFYTLPASFLTSRGCAGGMALINSIGNIGGFFGPFLVGLTISITGKSQNGLYLLSVLVLFSPLLIYLMSRSRRQVAGWR</sequence>
<dbReference type="Proteomes" id="UP001357437">
    <property type="component" value="Unassembled WGS sequence"/>
</dbReference>
<dbReference type="Pfam" id="PF07690">
    <property type="entry name" value="MFS_1"/>
    <property type="match status" value="1"/>
</dbReference>
<feature type="transmembrane region" description="Helical" evidence="7">
    <location>
        <begin position="43"/>
        <end position="63"/>
    </location>
</feature>
<evidence type="ECO:0000313" key="10">
    <source>
        <dbReference type="EMBL" id="PHH03584.1"/>
    </source>
</evidence>
<feature type="transmembrane region" description="Helical" evidence="7">
    <location>
        <begin position="132"/>
        <end position="153"/>
    </location>
</feature>
<dbReference type="GO" id="GO:0022857">
    <property type="term" value="F:transmembrane transporter activity"/>
    <property type="evidence" value="ECO:0007669"/>
    <property type="project" value="InterPro"/>
</dbReference>
<keyword evidence="4 7" id="KW-0812">Transmembrane</keyword>
<evidence type="ECO:0000259" key="8">
    <source>
        <dbReference type="PROSITE" id="PS50850"/>
    </source>
</evidence>
<evidence type="ECO:0000256" key="2">
    <source>
        <dbReference type="ARBA" id="ARBA00022448"/>
    </source>
</evidence>
<evidence type="ECO:0000313" key="11">
    <source>
        <dbReference type="Proteomes" id="UP000222768"/>
    </source>
</evidence>
<keyword evidence="12" id="KW-1185">Reference proteome</keyword>
<gene>
    <name evidence="10" type="ORF">CRX53_06155</name>
    <name evidence="9" type="ORF">VOF76_13595</name>
</gene>
<evidence type="ECO:0000256" key="4">
    <source>
        <dbReference type="ARBA" id="ARBA00022692"/>
    </source>
</evidence>
<reference evidence="11" key="2">
    <citation type="submission" date="2017-09" db="EMBL/GenBank/DDBJ databases">
        <title>FDA dAtabase for Regulatory Grade micrObial Sequences (FDA-ARGOS): Supporting development and validation of Infectious Disease Dx tests.</title>
        <authorList>
            <person name="Minogue T."/>
            <person name="Wolcott M."/>
            <person name="Wasieloski L."/>
            <person name="Aguilar W."/>
            <person name="Moore D."/>
            <person name="Tallon L."/>
            <person name="Sadzewicz L."/>
            <person name="Ott S."/>
            <person name="Zhao X."/>
            <person name="Nagaraj S."/>
            <person name="Vavikolanu K."/>
            <person name="Aluvathingal J."/>
            <person name="Nadendla S."/>
            <person name="Sichtig H."/>
        </authorList>
    </citation>
    <scope>NUCLEOTIDE SEQUENCE [LARGE SCALE GENOMIC DNA]</scope>
    <source>
        <strain evidence="11">FDAARGOS_404</strain>
    </source>
</reference>
<feature type="transmembrane region" description="Helical" evidence="7">
    <location>
        <begin position="424"/>
        <end position="442"/>
    </location>
</feature>
<feature type="transmembrane region" description="Helical" evidence="7">
    <location>
        <begin position="106"/>
        <end position="126"/>
    </location>
</feature>
<dbReference type="AlphaFoldDB" id="A0A855EPD3"/>
<dbReference type="SUPFAM" id="SSF103473">
    <property type="entry name" value="MFS general substrate transporter"/>
    <property type="match status" value="1"/>
</dbReference>
<feature type="transmembrane region" description="Helical" evidence="7">
    <location>
        <begin position="165"/>
        <end position="187"/>
    </location>
</feature>
<dbReference type="Gene3D" id="1.20.1250.20">
    <property type="entry name" value="MFS general substrate transporter like domains"/>
    <property type="match status" value="2"/>
</dbReference>
<comment type="subcellular location">
    <subcellularLocation>
        <location evidence="1">Membrane</location>
        <topology evidence="1">Multi-pass membrane protein</topology>
    </subcellularLocation>
</comment>
<feature type="transmembrane region" description="Helical" evidence="7">
    <location>
        <begin position="398"/>
        <end position="418"/>
    </location>
</feature>
<evidence type="ECO:0000313" key="9">
    <source>
        <dbReference type="EMBL" id="MEC3937201.1"/>
    </source>
</evidence>
<keyword evidence="3" id="KW-1003">Cell membrane</keyword>
<proteinExistence type="predicted"/>
<dbReference type="PANTHER" id="PTHR43791:SF36">
    <property type="entry name" value="TRANSPORTER, PUTATIVE (AFU_ORTHOLOGUE AFUA_6G08340)-RELATED"/>
    <property type="match status" value="1"/>
</dbReference>
<accession>A0A855EPD3</accession>
<feature type="transmembrane region" description="Helical" evidence="7">
    <location>
        <begin position="267"/>
        <end position="288"/>
    </location>
</feature>
<feature type="transmembrane region" description="Helical" evidence="7">
    <location>
        <begin position="356"/>
        <end position="378"/>
    </location>
</feature>
<evidence type="ECO:0000256" key="6">
    <source>
        <dbReference type="ARBA" id="ARBA00023136"/>
    </source>
</evidence>
<organism evidence="10 11">
    <name type="scientific">Leclercia adecarboxylata</name>
    <dbReference type="NCBI Taxonomy" id="83655"/>
    <lineage>
        <taxon>Bacteria</taxon>
        <taxon>Pseudomonadati</taxon>
        <taxon>Pseudomonadota</taxon>
        <taxon>Gammaproteobacteria</taxon>
        <taxon>Enterobacterales</taxon>
        <taxon>Enterobacteriaceae</taxon>
        <taxon>Leclercia</taxon>
    </lineage>
</organism>
<feature type="transmembrane region" description="Helical" evidence="7">
    <location>
        <begin position="199"/>
        <end position="222"/>
    </location>
</feature>
<keyword evidence="2" id="KW-0813">Transport</keyword>
<feature type="transmembrane region" description="Helical" evidence="7">
    <location>
        <begin position="332"/>
        <end position="350"/>
    </location>
</feature>
<keyword evidence="6 7" id="KW-0472">Membrane</keyword>
<feature type="domain" description="Major facilitator superfamily (MFS) profile" evidence="8">
    <location>
        <begin position="40"/>
        <end position="446"/>
    </location>
</feature>
<dbReference type="FunFam" id="1.20.1250.20:FF:000018">
    <property type="entry name" value="MFS transporter permease"/>
    <property type="match status" value="1"/>
</dbReference>
<reference evidence="10" key="1">
    <citation type="submission" date="2017-09" db="EMBL/GenBank/DDBJ databases">
        <title>FDA dAtabase for Regulatory Grade micrObial Sequences (FDA-ARGOS): Supporting development and validation of Infectious Disease Dx tests.</title>
        <authorList>
            <person name="Minogue T."/>
            <person name="Wolcott M."/>
            <person name="Wasieloski L."/>
            <person name="Aguilar W."/>
            <person name="Moore D."/>
            <person name="Tallon L.J."/>
            <person name="Sadzewicz L."/>
            <person name="Ott S."/>
            <person name="Zhao X."/>
            <person name="Nagaraj S."/>
            <person name="Vavikolanu K."/>
            <person name="Aluvathingal J."/>
            <person name="Nadendla S."/>
            <person name="Sichtig H."/>
        </authorList>
    </citation>
    <scope>NUCLEOTIDE SEQUENCE</scope>
    <source>
        <strain evidence="10">FDAARGOS_404</strain>
    </source>
</reference>
<comment type="caution">
    <text evidence="10">The sequence shown here is derived from an EMBL/GenBank/DDBJ whole genome shotgun (WGS) entry which is preliminary data.</text>
</comment>
<dbReference type="Proteomes" id="UP000222768">
    <property type="component" value="Unassembled WGS sequence"/>
</dbReference>
<dbReference type="InterPro" id="IPR020846">
    <property type="entry name" value="MFS_dom"/>
</dbReference>
<evidence type="ECO:0000256" key="5">
    <source>
        <dbReference type="ARBA" id="ARBA00022989"/>
    </source>
</evidence>
<dbReference type="PROSITE" id="PS50850">
    <property type="entry name" value="MFS"/>
    <property type="match status" value="1"/>
</dbReference>
<dbReference type="PANTHER" id="PTHR43791">
    <property type="entry name" value="PERMEASE-RELATED"/>
    <property type="match status" value="1"/>
</dbReference>
<dbReference type="InterPro" id="IPR036259">
    <property type="entry name" value="MFS_trans_sf"/>
</dbReference>
<dbReference type="EMBL" id="JAYMCU010000022">
    <property type="protein sequence ID" value="MEC3937201.1"/>
    <property type="molecule type" value="Genomic_DNA"/>
</dbReference>
<evidence type="ECO:0000256" key="7">
    <source>
        <dbReference type="SAM" id="Phobius"/>
    </source>
</evidence>
<feature type="transmembrane region" description="Helical" evidence="7">
    <location>
        <begin position="75"/>
        <end position="94"/>
    </location>
</feature>
<reference evidence="9 12" key="3">
    <citation type="submission" date="2024-01" db="EMBL/GenBank/DDBJ databases">
        <title>Comparative Genomics of Leclercia adecarboxylata Strains Isolated from Several Sources.</title>
        <authorList>
            <person name="Yescas-Zazueta V."/>
            <person name="Balbuena-Alonso M.G."/>
            <person name="Valencia D."/>
            <person name="Mendez-Pfeiffer P.A."/>
            <person name="Ballesteros-Monrreal M.G."/>
            <person name="Rocha-Gracia R.D.C."/>
            <person name="Barrios-Villa E."/>
        </authorList>
    </citation>
    <scope>NUCLEOTIDE SEQUENCE [LARGE SCALE GENOMIC DNA]</scope>
    <source>
        <strain evidence="9 12">33MEM</strain>
    </source>
</reference>
<name>A0A855EPD3_9ENTR</name>